<comment type="caution">
    <text evidence="1">The sequence shown here is derived from an EMBL/GenBank/DDBJ whole genome shotgun (WGS) entry which is preliminary data.</text>
</comment>
<evidence type="ECO:0000313" key="2">
    <source>
        <dbReference type="Proteomes" id="UP000253551"/>
    </source>
</evidence>
<organism evidence="1 2">
    <name type="scientific">Rhizopus stolonifer</name>
    <name type="common">Rhizopus nigricans</name>
    <dbReference type="NCBI Taxonomy" id="4846"/>
    <lineage>
        <taxon>Eukaryota</taxon>
        <taxon>Fungi</taxon>
        <taxon>Fungi incertae sedis</taxon>
        <taxon>Mucoromycota</taxon>
        <taxon>Mucoromycotina</taxon>
        <taxon>Mucoromycetes</taxon>
        <taxon>Mucorales</taxon>
        <taxon>Mucorineae</taxon>
        <taxon>Rhizopodaceae</taxon>
        <taxon>Rhizopus</taxon>
    </lineage>
</organism>
<gene>
    <name evidence="1" type="ORF">CU098_007206</name>
</gene>
<accession>A0A367IJD2</accession>
<proteinExistence type="predicted"/>
<reference evidence="1 2" key="1">
    <citation type="journal article" date="2018" name="G3 (Bethesda)">
        <title>Phylogenetic and Phylogenomic Definition of Rhizopus Species.</title>
        <authorList>
            <person name="Gryganskyi A.P."/>
            <person name="Golan J."/>
            <person name="Dolatabadi S."/>
            <person name="Mondo S."/>
            <person name="Robb S."/>
            <person name="Idnurm A."/>
            <person name="Muszewska A."/>
            <person name="Steczkiewicz K."/>
            <person name="Masonjones S."/>
            <person name="Liao H.L."/>
            <person name="Gajdeczka M.T."/>
            <person name="Anike F."/>
            <person name="Vuek A."/>
            <person name="Anishchenko I.M."/>
            <person name="Voigt K."/>
            <person name="de Hoog G.S."/>
            <person name="Smith M.E."/>
            <person name="Heitman J."/>
            <person name="Vilgalys R."/>
            <person name="Stajich J.E."/>
        </authorList>
    </citation>
    <scope>NUCLEOTIDE SEQUENCE [LARGE SCALE GENOMIC DNA]</scope>
    <source>
        <strain evidence="1 2">LSU 92-RS-03</strain>
    </source>
</reference>
<evidence type="ECO:0000313" key="1">
    <source>
        <dbReference type="EMBL" id="RCH77775.1"/>
    </source>
</evidence>
<dbReference type="Proteomes" id="UP000253551">
    <property type="component" value="Unassembled WGS sequence"/>
</dbReference>
<name>A0A367IJD2_RHIST</name>
<keyword evidence="2" id="KW-1185">Reference proteome</keyword>
<protein>
    <submittedName>
        <fullName evidence="1">Uncharacterized protein</fullName>
    </submittedName>
</protein>
<dbReference type="EMBL" id="PJQM01007745">
    <property type="protein sequence ID" value="RCH77775.1"/>
    <property type="molecule type" value="Genomic_DNA"/>
</dbReference>
<sequence length="55" mass="6760">MKTEEIWMDARDTDSINNMHYLFAFWLEKLKREERRKKEAPVKDVFVVTDDIELK</sequence>
<dbReference type="AlphaFoldDB" id="A0A367IJD2"/>